<dbReference type="Proteomes" id="UP000228987">
    <property type="component" value="Unassembled WGS sequence"/>
</dbReference>
<dbReference type="PANTHER" id="PTHR33178">
    <property type="match status" value="1"/>
</dbReference>
<dbReference type="EMBL" id="NVWI01000004">
    <property type="protein sequence ID" value="PCJ41716.1"/>
    <property type="molecule type" value="Genomic_DNA"/>
</dbReference>
<name>A0A2A5CEB6_9GAMM</name>
<accession>A0A2A5CEB6</accession>
<dbReference type="PANTHER" id="PTHR33178:SF10">
    <property type="entry name" value="STRESS-RESPONSE A_B BARREL DOMAIN-CONTAINING PROTEIN"/>
    <property type="match status" value="1"/>
</dbReference>
<dbReference type="InterPro" id="IPR013097">
    <property type="entry name" value="Dabb"/>
</dbReference>
<dbReference type="AlphaFoldDB" id="A0A2A5CEB6"/>
<comment type="subunit">
    <text evidence="1">Homodimer.</text>
</comment>
<dbReference type="SMART" id="SM00886">
    <property type="entry name" value="Dabb"/>
    <property type="match status" value="1"/>
</dbReference>
<proteinExistence type="predicted"/>
<evidence type="ECO:0000313" key="4">
    <source>
        <dbReference type="Proteomes" id="UP000228987"/>
    </source>
</evidence>
<dbReference type="InterPro" id="IPR044662">
    <property type="entry name" value="HS1/DABB1-like"/>
</dbReference>
<dbReference type="PROSITE" id="PS51502">
    <property type="entry name" value="S_R_A_B_BARREL"/>
    <property type="match status" value="1"/>
</dbReference>
<sequence length="100" mass="11696">MLQHYVFIKYQDGTTAEHIDLFCNRILSLKKLIPEVISLEIGRDILHDSRSWDLVLIMVFQSTETLRSYQKHREHQSVMKFNDPCVEQVASIDFVSSIKA</sequence>
<evidence type="ECO:0000256" key="1">
    <source>
        <dbReference type="ARBA" id="ARBA00011738"/>
    </source>
</evidence>
<dbReference type="InterPro" id="IPR011008">
    <property type="entry name" value="Dimeric_a/b-barrel"/>
</dbReference>
<feature type="domain" description="Stress-response A/B barrel" evidence="2">
    <location>
        <begin position="2"/>
        <end position="94"/>
    </location>
</feature>
<evidence type="ECO:0000259" key="2">
    <source>
        <dbReference type="PROSITE" id="PS51502"/>
    </source>
</evidence>
<organism evidence="3 4">
    <name type="scientific">SAR86 cluster bacterium</name>
    <dbReference type="NCBI Taxonomy" id="2030880"/>
    <lineage>
        <taxon>Bacteria</taxon>
        <taxon>Pseudomonadati</taxon>
        <taxon>Pseudomonadota</taxon>
        <taxon>Gammaproteobacteria</taxon>
        <taxon>SAR86 cluster</taxon>
    </lineage>
</organism>
<dbReference type="SUPFAM" id="SSF54909">
    <property type="entry name" value="Dimeric alpha+beta barrel"/>
    <property type="match status" value="1"/>
</dbReference>
<reference evidence="4" key="1">
    <citation type="submission" date="2017-08" db="EMBL/GenBank/DDBJ databases">
        <title>A dynamic microbial community with high functional redundancy inhabits the cold, oxic subseafloor aquifer.</title>
        <authorList>
            <person name="Tully B.J."/>
            <person name="Wheat C.G."/>
            <person name="Glazer B.T."/>
            <person name="Huber J.A."/>
        </authorList>
    </citation>
    <scope>NUCLEOTIDE SEQUENCE [LARGE SCALE GENOMIC DNA]</scope>
</reference>
<protein>
    <submittedName>
        <fullName evidence="3">Stress protein</fullName>
    </submittedName>
</protein>
<dbReference type="Gene3D" id="3.30.70.100">
    <property type="match status" value="1"/>
</dbReference>
<evidence type="ECO:0000313" key="3">
    <source>
        <dbReference type="EMBL" id="PCJ41716.1"/>
    </source>
</evidence>
<dbReference type="Pfam" id="PF07876">
    <property type="entry name" value="Dabb"/>
    <property type="match status" value="1"/>
</dbReference>
<comment type="caution">
    <text evidence="3">The sequence shown here is derived from an EMBL/GenBank/DDBJ whole genome shotgun (WGS) entry which is preliminary data.</text>
</comment>
<gene>
    <name evidence="3" type="ORF">COA71_06795</name>
</gene>